<evidence type="ECO:0000313" key="3">
    <source>
        <dbReference type="Proteomes" id="UP000479710"/>
    </source>
</evidence>
<name>A0A6G1BT36_9ORYZ</name>
<protein>
    <submittedName>
        <fullName evidence="2">Uncharacterized protein</fullName>
    </submittedName>
</protein>
<comment type="caution">
    <text evidence="2">The sequence shown here is derived from an EMBL/GenBank/DDBJ whole genome shotgun (WGS) entry which is preliminary data.</text>
</comment>
<keyword evidence="3" id="KW-1185">Reference proteome</keyword>
<evidence type="ECO:0000256" key="1">
    <source>
        <dbReference type="SAM" id="MobiDB-lite"/>
    </source>
</evidence>
<organism evidence="2 3">
    <name type="scientific">Oryza meyeriana var. granulata</name>
    <dbReference type="NCBI Taxonomy" id="110450"/>
    <lineage>
        <taxon>Eukaryota</taxon>
        <taxon>Viridiplantae</taxon>
        <taxon>Streptophyta</taxon>
        <taxon>Embryophyta</taxon>
        <taxon>Tracheophyta</taxon>
        <taxon>Spermatophyta</taxon>
        <taxon>Magnoliopsida</taxon>
        <taxon>Liliopsida</taxon>
        <taxon>Poales</taxon>
        <taxon>Poaceae</taxon>
        <taxon>BOP clade</taxon>
        <taxon>Oryzoideae</taxon>
        <taxon>Oryzeae</taxon>
        <taxon>Oryzinae</taxon>
        <taxon>Oryza</taxon>
        <taxon>Oryza meyeriana</taxon>
    </lineage>
</organism>
<dbReference type="Proteomes" id="UP000479710">
    <property type="component" value="Unassembled WGS sequence"/>
</dbReference>
<reference evidence="2 3" key="1">
    <citation type="submission" date="2019-11" db="EMBL/GenBank/DDBJ databases">
        <title>Whole genome sequence of Oryza granulata.</title>
        <authorList>
            <person name="Li W."/>
        </authorList>
    </citation>
    <scope>NUCLEOTIDE SEQUENCE [LARGE SCALE GENOMIC DNA]</scope>
    <source>
        <strain evidence="3">cv. Menghai</strain>
        <tissue evidence="2">Leaf</tissue>
    </source>
</reference>
<sequence length="87" mass="8784">MSCTGWWSREAGEVDGAGSTVVGDVARSRWLDSGSCSACVGCISLTDYAGSGSKTGDERYYAGSGSKTGDEDPEPDSPAKTGLAGVP</sequence>
<accession>A0A6G1BT36</accession>
<gene>
    <name evidence="2" type="ORF">E2562_009913</name>
</gene>
<dbReference type="EMBL" id="SPHZ02000011">
    <property type="protein sequence ID" value="KAF0891505.1"/>
    <property type="molecule type" value="Genomic_DNA"/>
</dbReference>
<evidence type="ECO:0000313" key="2">
    <source>
        <dbReference type="EMBL" id="KAF0891505.1"/>
    </source>
</evidence>
<feature type="region of interest" description="Disordered" evidence="1">
    <location>
        <begin position="51"/>
        <end position="87"/>
    </location>
</feature>
<dbReference type="AlphaFoldDB" id="A0A6G1BT36"/>
<proteinExistence type="predicted"/>